<evidence type="ECO:0000313" key="7">
    <source>
        <dbReference type="EMBL" id="SME90380.1"/>
    </source>
</evidence>
<dbReference type="STRING" id="560819.SAMN05428998_101309"/>
<dbReference type="FunFam" id="1.10.10.10:FF:000056">
    <property type="entry name" value="IclR family transcriptional regulator"/>
    <property type="match status" value="1"/>
</dbReference>
<feature type="domain" description="IclR-ED" evidence="6">
    <location>
        <begin position="90"/>
        <end position="276"/>
    </location>
</feature>
<dbReference type="AlphaFoldDB" id="A0A1Y6B3X2"/>
<evidence type="ECO:0000256" key="3">
    <source>
        <dbReference type="ARBA" id="ARBA00023163"/>
    </source>
</evidence>
<dbReference type="RefSeq" id="WP_200808367.1">
    <property type="nucleotide sequence ID" value="NZ_FWZX01000001.1"/>
</dbReference>
<keyword evidence="3" id="KW-0804">Transcription</keyword>
<dbReference type="InterPro" id="IPR014757">
    <property type="entry name" value="Tscrpt_reg_IclR_C"/>
</dbReference>
<dbReference type="GO" id="GO:0045892">
    <property type="term" value="P:negative regulation of DNA-templated transcription"/>
    <property type="evidence" value="ECO:0007669"/>
    <property type="project" value="TreeGrafter"/>
</dbReference>
<dbReference type="SUPFAM" id="SSF46785">
    <property type="entry name" value="Winged helix' DNA-binding domain"/>
    <property type="match status" value="1"/>
</dbReference>
<dbReference type="InterPro" id="IPR050707">
    <property type="entry name" value="HTH_MetabolicPath_Reg"/>
</dbReference>
<dbReference type="Gene3D" id="1.10.10.10">
    <property type="entry name" value="Winged helix-like DNA-binding domain superfamily/Winged helix DNA-binding domain"/>
    <property type="match status" value="1"/>
</dbReference>
<evidence type="ECO:0000256" key="4">
    <source>
        <dbReference type="SAM" id="MobiDB-lite"/>
    </source>
</evidence>
<evidence type="ECO:0000256" key="1">
    <source>
        <dbReference type="ARBA" id="ARBA00023015"/>
    </source>
</evidence>
<evidence type="ECO:0000313" key="8">
    <source>
        <dbReference type="Proteomes" id="UP000192917"/>
    </source>
</evidence>
<keyword evidence="2" id="KW-0238">DNA-binding</keyword>
<dbReference type="Pfam" id="PF01614">
    <property type="entry name" value="IclR_C"/>
    <property type="match status" value="1"/>
</dbReference>
<sequence>MRIETGSAPEGTRRRAGAPAPAEPRAGGAVDRILAMIELLAGADEPLRLSEIAQRLAIPKSAAHRLLSTLVEKGWAEQNAASDCYGLTLYMALLGQSQLARLKIHDLRQPILDDLAKQTRELVRLTALQRDQLVWIGSSRGRRSGLVYEPDMNERIVPFATANGKVWLATLPRETALRIALDAGLGSGRGLGPGVVTTLEQLGEELDLTAARGYGTAREEAEEGVGAVAVPVLAGGRFVGSMSVAAPMARLTEARIEEILPRLRRAAQNMALAWQAGG</sequence>
<name>A0A1Y6B3X2_9PROT</name>
<feature type="domain" description="HTH iclR-type" evidence="5">
    <location>
        <begin position="27"/>
        <end position="89"/>
    </location>
</feature>
<dbReference type="InterPro" id="IPR036388">
    <property type="entry name" value="WH-like_DNA-bd_sf"/>
</dbReference>
<proteinExistence type="predicted"/>
<gene>
    <name evidence="7" type="ORF">SAMN05428998_101309</name>
</gene>
<dbReference type="GO" id="GO:0003677">
    <property type="term" value="F:DNA binding"/>
    <property type="evidence" value="ECO:0007669"/>
    <property type="project" value="UniProtKB-KW"/>
</dbReference>
<dbReference type="Pfam" id="PF09339">
    <property type="entry name" value="HTH_IclR"/>
    <property type="match status" value="1"/>
</dbReference>
<organism evidence="7 8">
    <name type="scientific">Tistlia consotensis USBA 355</name>
    <dbReference type="NCBI Taxonomy" id="560819"/>
    <lineage>
        <taxon>Bacteria</taxon>
        <taxon>Pseudomonadati</taxon>
        <taxon>Pseudomonadota</taxon>
        <taxon>Alphaproteobacteria</taxon>
        <taxon>Rhodospirillales</taxon>
        <taxon>Rhodovibrionaceae</taxon>
        <taxon>Tistlia</taxon>
    </lineage>
</organism>
<dbReference type="GO" id="GO:0003700">
    <property type="term" value="F:DNA-binding transcription factor activity"/>
    <property type="evidence" value="ECO:0007669"/>
    <property type="project" value="TreeGrafter"/>
</dbReference>
<evidence type="ECO:0000259" key="6">
    <source>
        <dbReference type="PROSITE" id="PS51078"/>
    </source>
</evidence>
<evidence type="ECO:0000256" key="2">
    <source>
        <dbReference type="ARBA" id="ARBA00023125"/>
    </source>
</evidence>
<evidence type="ECO:0000259" key="5">
    <source>
        <dbReference type="PROSITE" id="PS51077"/>
    </source>
</evidence>
<dbReference type="EMBL" id="FWZX01000001">
    <property type="protein sequence ID" value="SME90380.1"/>
    <property type="molecule type" value="Genomic_DNA"/>
</dbReference>
<protein>
    <submittedName>
        <fullName evidence="7">Transcriptional regulator, IclR family</fullName>
    </submittedName>
</protein>
<dbReference type="SUPFAM" id="SSF55781">
    <property type="entry name" value="GAF domain-like"/>
    <property type="match status" value="1"/>
</dbReference>
<dbReference type="InterPro" id="IPR036390">
    <property type="entry name" value="WH_DNA-bd_sf"/>
</dbReference>
<reference evidence="7 8" key="1">
    <citation type="submission" date="2017-04" db="EMBL/GenBank/DDBJ databases">
        <authorList>
            <person name="Afonso C.L."/>
            <person name="Miller P.J."/>
            <person name="Scott M.A."/>
            <person name="Spackman E."/>
            <person name="Goraichik I."/>
            <person name="Dimitrov K.M."/>
            <person name="Suarez D.L."/>
            <person name="Swayne D.E."/>
        </authorList>
    </citation>
    <scope>NUCLEOTIDE SEQUENCE [LARGE SCALE GENOMIC DNA]</scope>
    <source>
        <strain evidence="7 8">USBA 355</strain>
    </source>
</reference>
<dbReference type="Gene3D" id="3.30.450.40">
    <property type="match status" value="1"/>
</dbReference>
<dbReference type="PROSITE" id="PS51077">
    <property type="entry name" value="HTH_ICLR"/>
    <property type="match status" value="1"/>
</dbReference>
<feature type="region of interest" description="Disordered" evidence="4">
    <location>
        <begin position="1"/>
        <end position="25"/>
    </location>
</feature>
<accession>A0A1Y6B3X2</accession>
<dbReference type="InterPro" id="IPR029016">
    <property type="entry name" value="GAF-like_dom_sf"/>
</dbReference>
<keyword evidence="1" id="KW-0805">Transcription regulation</keyword>
<dbReference type="PANTHER" id="PTHR30136:SF35">
    <property type="entry name" value="HTH-TYPE TRANSCRIPTIONAL REGULATOR RV1719"/>
    <property type="match status" value="1"/>
</dbReference>
<dbReference type="PROSITE" id="PS51078">
    <property type="entry name" value="ICLR_ED"/>
    <property type="match status" value="1"/>
</dbReference>
<dbReference type="SMART" id="SM00346">
    <property type="entry name" value="HTH_ICLR"/>
    <property type="match status" value="1"/>
</dbReference>
<keyword evidence="8" id="KW-1185">Reference proteome</keyword>
<dbReference type="InterPro" id="IPR005471">
    <property type="entry name" value="Tscrpt_reg_IclR_N"/>
</dbReference>
<dbReference type="PANTHER" id="PTHR30136">
    <property type="entry name" value="HELIX-TURN-HELIX TRANSCRIPTIONAL REGULATOR, ICLR FAMILY"/>
    <property type="match status" value="1"/>
</dbReference>
<dbReference type="Proteomes" id="UP000192917">
    <property type="component" value="Unassembled WGS sequence"/>
</dbReference>